<dbReference type="InterPro" id="IPR043367">
    <property type="entry name" value="PLIP1/2/3"/>
</dbReference>
<feature type="compositionally biased region" description="Acidic residues" evidence="1">
    <location>
        <begin position="100"/>
        <end position="116"/>
    </location>
</feature>
<dbReference type="SUPFAM" id="SSF53474">
    <property type="entry name" value="alpha/beta-Hydrolases"/>
    <property type="match status" value="1"/>
</dbReference>
<sequence>MACSPMNISGVSQPPSAAAAGIRRSRSSPQLRCSLKKTHSSDLISASPVRSLLAEKDVGLIDHSCSSNGFVRETDKRSNWVEMIVRLREQWRERQRQREEGEEEEHEMDGGDESCDVDYETDDDGIVFDRKSFSSILVGVPWSETKLFSKLAFLCNMAYVIPEMKADDLQNCYDLRYVTSSLEEKKFRVAHEGEPTNGGPESERRPIRPTVAYRIAASAANYVRTRAKGLLSLGGPDEEEEEEEAHVAECVASTMTAVVAAEEEAKMAAARDFRSPHSAPCEWFVCDDPETSTRFFVIQGSDSLASWQANLFFEPTKFEGTELRVHRGIYEAAQGMYEQFMPLIEAHLKAHRDKARLRFTGHSLGGSLSLLVHLMLALRGAVRPYALDPVVTFGSPFVFCGGKGLLEGLGMEEGQVCSVMLHRDIVPRAFSCTYPNHVAQLLRRLSAFRSHPCLNQQPNRPAIHPPTGRGLLPTPPPALKSFLNNPHPVDTLSDPTAYGSEGTILRDHDSSNYLKAVNAVLSHNTKWVLREAPHQKFDEWWHHLALAPSQPWNQYHHDRRLEIRGPVAEEVVG</sequence>
<keyword evidence="4" id="KW-1185">Reference proteome</keyword>
<feature type="domain" description="Fungal lipase-type" evidence="2">
    <location>
        <begin position="296"/>
        <end position="432"/>
    </location>
</feature>
<evidence type="ECO:0000313" key="4">
    <source>
        <dbReference type="Proteomes" id="UP001180020"/>
    </source>
</evidence>
<reference evidence="3" key="1">
    <citation type="journal article" date="2023" name="Nat. Commun.">
        <title>Diploid and tetraploid genomes of Acorus and the evolution of monocots.</title>
        <authorList>
            <person name="Ma L."/>
            <person name="Liu K.W."/>
            <person name="Li Z."/>
            <person name="Hsiao Y.Y."/>
            <person name="Qi Y."/>
            <person name="Fu T."/>
            <person name="Tang G.D."/>
            <person name="Zhang D."/>
            <person name="Sun W.H."/>
            <person name="Liu D.K."/>
            <person name="Li Y."/>
            <person name="Chen G.Z."/>
            <person name="Liu X.D."/>
            <person name="Liao X.Y."/>
            <person name="Jiang Y.T."/>
            <person name="Yu X."/>
            <person name="Hao Y."/>
            <person name="Huang J."/>
            <person name="Zhao X.W."/>
            <person name="Ke S."/>
            <person name="Chen Y.Y."/>
            <person name="Wu W.L."/>
            <person name="Hsu J.L."/>
            <person name="Lin Y.F."/>
            <person name="Huang M.D."/>
            <person name="Li C.Y."/>
            <person name="Huang L."/>
            <person name="Wang Z.W."/>
            <person name="Zhao X."/>
            <person name="Zhong W.Y."/>
            <person name="Peng D.H."/>
            <person name="Ahmad S."/>
            <person name="Lan S."/>
            <person name="Zhang J.S."/>
            <person name="Tsai W.C."/>
            <person name="Van de Peer Y."/>
            <person name="Liu Z.J."/>
        </authorList>
    </citation>
    <scope>NUCLEOTIDE SEQUENCE</scope>
    <source>
        <strain evidence="3">CP</strain>
    </source>
</reference>
<protein>
    <recommendedName>
        <fullName evidence="2">Fungal lipase-type domain-containing protein</fullName>
    </recommendedName>
</protein>
<dbReference type="PANTHER" id="PTHR46483:SF1">
    <property type="entry name" value="PHOSPHOLIPASE A1 PLIP1, CHLOROPLASTIC"/>
    <property type="match status" value="1"/>
</dbReference>
<dbReference type="AlphaFoldDB" id="A0AAV9F3B9"/>
<comment type="caution">
    <text evidence="3">The sequence shown here is derived from an EMBL/GenBank/DDBJ whole genome shotgun (WGS) entry which is preliminary data.</text>
</comment>
<feature type="region of interest" description="Disordered" evidence="1">
    <location>
        <begin position="458"/>
        <end position="477"/>
    </location>
</feature>
<evidence type="ECO:0000313" key="3">
    <source>
        <dbReference type="EMBL" id="KAK1320067.1"/>
    </source>
</evidence>
<gene>
    <name evidence="3" type="ORF">QJS10_CPA03g00189</name>
</gene>
<dbReference type="InterPro" id="IPR029058">
    <property type="entry name" value="AB_hydrolase_fold"/>
</dbReference>
<dbReference type="CDD" id="cd00519">
    <property type="entry name" value="Lipase_3"/>
    <property type="match status" value="1"/>
</dbReference>
<dbReference type="InterPro" id="IPR002921">
    <property type="entry name" value="Fungal_lipase-type"/>
</dbReference>
<dbReference type="Pfam" id="PF01764">
    <property type="entry name" value="Lipase_3"/>
    <property type="match status" value="1"/>
</dbReference>
<evidence type="ECO:0000259" key="2">
    <source>
        <dbReference type="Pfam" id="PF01764"/>
    </source>
</evidence>
<dbReference type="EMBL" id="JAUJYO010000003">
    <property type="protein sequence ID" value="KAK1320067.1"/>
    <property type="molecule type" value="Genomic_DNA"/>
</dbReference>
<dbReference type="GO" id="GO:0008970">
    <property type="term" value="F:phospholipase A1 activity"/>
    <property type="evidence" value="ECO:0007669"/>
    <property type="project" value="InterPro"/>
</dbReference>
<feature type="region of interest" description="Disordered" evidence="1">
    <location>
        <begin position="1"/>
        <end position="30"/>
    </location>
</feature>
<organism evidence="3 4">
    <name type="scientific">Acorus calamus</name>
    <name type="common">Sweet flag</name>
    <dbReference type="NCBI Taxonomy" id="4465"/>
    <lineage>
        <taxon>Eukaryota</taxon>
        <taxon>Viridiplantae</taxon>
        <taxon>Streptophyta</taxon>
        <taxon>Embryophyta</taxon>
        <taxon>Tracheophyta</taxon>
        <taxon>Spermatophyta</taxon>
        <taxon>Magnoliopsida</taxon>
        <taxon>Liliopsida</taxon>
        <taxon>Acoraceae</taxon>
        <taxon>Acorus</taxon>
    </lineage>
</organism>
<dbReference type="PANTHER" id="PTHR46483">
    <property type="entry name" value="PHOSPHOLIPASE A1 PLIP2, CHLOROPLASTIC"/>
    <property type="match status" value="1"/>
</dbReference>
<proteinExistence type="predicted"/>
<name>A0AAV9F3B9_ACOCL</name>
<dbReference type="Gene3D" id="3.40.50.1820">
    <property type="entry name" value="alpha/beta hydrolase"/>
    <property type="match status" value="1"/>
</dbReference>
<feature type="region of interest" description="Disordered" evidence="1">
    <location>
        <begin position="96"/>
        <end position="116"/>
    </location>
</feature>
<dbReference type="Proteomes" id="UP001180020">
    <property type="component" value="Unassembled WGS sequence"/>
</dbReference>
<accession>A0AAV9F3B9</accession>
<evidence type="ECO:0000256" key="1">
    <source>
        <dbReference type="SAM" id="MobiDB-lite"/>
    </source>
</evidence>
<feature type="compositionally biased region" description="Polar residues" evidence="1">
    <location>
        <begin position="1"/>
        <end position="13"/>
    </location>
</feature>
<reference evidence="3" key="2">
    <citation type="submission" date="2023-06" db="EMBL/GenBank/DDBJ databases">
        <authorList>
            <person name="Ma L."/>
            <person name="Liu K.-W."/>
            <person name="Li Z."/>
            <person name="Hsiao Y.-Y."/>
            <person name="Qi Y."/>
            <person name="Fu T."/>
            <person name="Tang G."/>
            <person name="Zhang D."/>
            <person name="Sun W.-H."/>
            <person name="Liu D.-K."/>
            <person name="Li Y."/>
            <person name="Chen G.-Z."/>
            <person name="Liu X.-D."/>
            <person name="Liao X.-Y."/>
            <person name="Jiang Y.-T."/>
            <person name="Yu X."/>
            <person name="Hao Y."/>
            <person name="Huang J."/>
            <person name="Zhao X.-W."/>
            <person name="Ke S."/>
            <person name="Chen Y.-Y."/>
            <person name="Wu W.-L."/>
            <person name="Hsu J.-L."/>
            <person name="Lin Y.-F."/>
            <person name="Huang M.-D."/>
            <person name="Li C.-Y."/>
            <person name="Huang L."/>
            <person name="Wang Z.-W."/>
            <person name="Zhao X."/>
            <person name="Zhong W.-Y."/>
            <person name="Peng D.-H."/>
            <person name="Ahmad S."/>
            <person name="Lan S."/>
            <person name="Zhang J.-S."/>
            <person name="Tsai W.-C."/>
            <person name="Van De Peer Y."/>
            <person name="Liu Z.-J."/>
        </authorList>
    </citation>
    <scope>NUCLEOTIDE SEQUENCE</scope>
    <source>
        <strain evidence="3">CP</strain>
        <tissue evidence="3">Leaves</tissue>
    </source>
</reference>
<dbReference type="GO" id="GO:0006629">
    <property type="term" value="P:lipid metabolic process"/>
    <property type="evidence" value="ECO:0007669"/>
    <property type="project" value="InterPro"/>
</dbReference>